<sequence length="97" mass="11055">MPSVRLTQHALRDLERMRAFLRSKNAAAAKKASTKIVQTIQMLSSQPDMGRPIEDSQRGLRELIVRFGHDGYVVLYQYIGEEVLIAAIRHGREDGYK</sequence>
<keyword evidence="2" id="KW-1277">Toxin-antitoxin system</keyword>
<evidence type="ECO:0000313" key="3">
    <source>
        <dbReference type="EMBL" id="MBB4567761.1"/>
    </source>
</evidence>
<keyword evidence="4" id="KW-1185">Reference proteome</keyword>
<comment type="similarity">
    <text evidence="1">Belongs to the RelE toxin family.</text>
</comment>
<reference evidence="3 4" key="1">
    <citation type="submission" date="2020-08" db="EMBL/GenBank/DDBJ databases">
        <title>Genomic Encyclopedia of Type Strains, Phase IV (KMG-V): Genome sequencing to study the core and pangenomes of soil and plant-associated prokaryotes.</title>
        <authorList>
            <person name="Whitman W."/>
        </authorList>
    </citation>
    <scope>NUCLEOTIDE SEQUENCE [LARGE SCALE GENOMIC DNA]</scope>
    <source>
        <strain evidence="3 4">SEMIA 492</strain>
    </source>
</reference>
<dbReference type="AlphaFoldDB" id="A0A7W6ZS64"/>
<proteinExistence type="inferred from homology"/>
<evidence type="ECO:0000256" key="1">
    <source>
        <dbReference type="ARBA" id="ARBA00006226"/>
    </source>
</evidence>
<name>A0A7W6ZS64_9HYPH</name>
<dbReference type="InterPro" id="IPR051803">
    <property type="entry name" value="TA_system_RelE-like_toxin"/>
</dbReference>
<organism evidence="3 4">
    <name type="scientific">Rhizobium leucaenae</name>
    <dbReference type="NCBI Taxonomy" id="29450"/>
    <lineage>
        <taxon>Bacteria</taxon>
        <taxon>Pseudomonadati</taxon>
        <taxon>Pseudomonadota</taxon>
        <taxon>Alphaproteobacteria</taxon>
        <taxon>Hyphomicrobiales</taxon>
        <taxon>Rhizobiaceae</taxon>
        <taxon>Rhizobium/Agrobacterium group</taxon>
        <taxon>Rhizobium</taxon>
    </lineage>
</organism>
<evidence type="ECO:0000256" key="2">
    <source>
        <dbReference type="ARBA" id="ARBA00022649"/>
    </source>
</evidence>
<comment type="caution">
    <text evidence="3">The sequence shown here is derived from an EMBL/GenBank/DDBJ whole genome shotgun (WGS) entry which is preliminary data.</text>
</comment>
<dbReference type="PANTHER" id="PTHR33755:SF7">
    <property type="entry name" value="TOXIN MODULE OF TOXIN-ANTITOXIN SYSTEM RELE_STBE FAMILY"/>
    <property type="match status" value="1"/>
</dbReference>
<dbReference type="InterPro" id="IPR007712">
    <property type="entry name" value="RelE/ParE_toxin"/>
</dbReference>
<dbReference type="RefSeq" id="WP_028754415.1">
    <property type="nucleotide sequence ID" value="NZ_JACIIG010000003.1"/>
</dbReference>
<evidence type="ECO:0000313" key="4">
    <source>
        <dbReference type="Proteomes" id="UP000543836"/>
    </source>
</evidence>
<dbReference type="Pfam" id="PF05016">
    <property type="entry name" value="ParE_toxin"/>
    <property type="match status" value="1"/>
</dbReference>
<gene>
    <name evidence="3" type="ORF">GGE60_001864</name>
</gene>
<dbReference type="NCBIfam" id="TIGR02385">
    <property type="entry name" value="RelE_StbE"/>
    <property type="match status" value="1"/>
</dbReference>
<dbReference type="EMBL" id="JACIIG010000003">
    <property type="protein sequence ID" value="MBB4567761.1"/>
    <property type="molecule type" value="Genomic_DNA"/>
</dbReference>
<dbReference type="OrthoDB" id="121597at2"/>
<accession>A0A7W6ZS64</accession>
<dbReference type="InterPro" id="IPR035093">
    <property type="entry name" value="RelE/ParE_toxin_dom_sf"/>
</dbReference>
<dbReference type="Proteomes" id="UP000543836">
    <property type="component" value="Unassembled WGS sequence"/>
</dbReference>
<dbReference type="PANTHER" id="PTHR33755">
    <property type="entry name" value="TOXIN PARE1-RELATED"/>
    <property type="match status" value="1"/>
</dbReference>
<protein>
    <submittedName>
        <fullName evidence="3">Addiction module RelE/StbE family toxin</fullName>
    </submittedName>
</protein>
<dbReference type="Gene3D" id="3.30.2310.20">
    <property type="entry name" value="RelE-like"/>
    <property type="match status" value="1"/>
</dbReference>